<evidence type="ECO:0000313" key="2">
    <source>
        <dbReference type="EMBL" id="MFN2974339.1"/>
    </source>
</evidence>
<dbReference type="SUPFAM" id="SSF54593">
    <property type="entry name" value="Glyoxalase/Bleomycin resistance protein/Dihydroxybiphenyl dioxygenase"/>
    <property type="match status" value="2"/>
</dbReference>
<evidence type="ECO:0000313" key="3">
    <source>
        <dbReference type="Proteomes" id="UP001634747"/>
    </source>
</evidence>
<dbReference type="EMBL" id="JBJYXY010000001">
    <property type="protein sequence ID" value="MFN2974339.1"/>
    <property type="molecule type" value="Genomic_DNA"/>
</dbReference>
<feature type="domain" description="VOC" evidence="1">
    <location>
        <begin position="4"/>
        <end position="124"/>
    </location>
</feature>
<dbReference type="CDD" id="cd07247">
    <property type="entry name" value="SgaA_N_like"/>
    <property type="match status" value="2"/>
</dbReference>
<evidence type="ECO:0000259" key="1">
    <source>
        <dbReference type="PROSITE" id="PS51819"/>
    </source>
</evidence>
<dbReference type="Proteomes" id="UP001634747">
    <property type="component" value="Unassembled WGS sequence"/>
</dbReference>
<gene>
    <name evidence="2" type="ORF">ACK2TP_01050</name>
</gene>
<dbReference type="InterPro" id="IPR029068">
    <property type="entry name" value="Glyas_Bleomycin-R_OHBP_Dase"/>
</dbReference>
<dbReference type="InterPro" id="IPR004360">
    <property type="entry name" value="Glyas_Fos-R_dOase_dom"/>
</dbReference>
<protein>
    <submittedName>
        <fullName evidence="2">VOC family protein</fullName>
    </submittedName>
</protein>
<dbReference type="Gene3D" id="3.10.180.10">
    <property type="entry name" value="2,3-Dihydroxybiphenyl 1,2-Dioxygenase, domain 1"/>
    <property type="match status" value="2"/>
</dbReference>
<proteinExistence type="predicted"/>
<dbReference type="InterPro" id="IPR052164">
    <property type="entry name" value="Anthracycline_SecMetBiosynth"/>
</dbReference>
<dbReference type="PROSITE" id="PS51819">
    <property type="entry name" value="VOC"/>
    <property type="match status" value="2"/>
</dbReference>
<organism evidence="2 3">
    <name type="scientific">Terriglobus aquaticus</name>
    <dbReference type="NCBI Taxonomy" id="940139"/>
    <lineage>
        <taxon>Bacteria</taxon>
        <taxon>Pseudomonadati</taxon>
        <taxon>Acidobacteriota</taxon>
        <taxon>Terriglobia</taxon>
        <taxon>Terriglobales</taxon>
        <taxon>Acidobacteriaceae</taxon>
        <taxon>Terriglobus</taxon>
    </lineage>
</organism>
<dbReference type="PANTHER" id="PTHR33993">
    <property type="entry name" value="GLYOXALASE-RELATED"/>
    <property type="match status" value="1"/>
</dbReference>
<sequence length="259" mass="27805">MAAKKDWIWYELMTSDPKGAAKFYSDVVGWKVEPFPGSANGTEYLVGSVGDRGVVGIMSMPPTVPPGMPPNWTGYIHTQNCDETAKAVTEAGGSVKFGPLDLPDVGRIAAVADPEGGVFNLLQPGRTDAPPRPESWVAGSVSWCELHSNDEKNLDFYVKQFGWDKVNAMDMGEHGVYQTFTSNDSRETGGSLRKGPHEKGMPTYWLYYISVDGIDAAVGRINGGGGSVLMGPHEVPGGTWVAIGKDPQGALFALHSQTR</sequence>
<dbReference type="InterPro" id="IPR037523">
    <property type="entry name" value="VOC_core"/>
</dbReference>
<dbReference type="RefSeq" id="WP_263414094.1">
    <property type="nucleotide sequence ID" value="NZ_BAABBH010000001.1"/>
</dbReference>
<dbReference type="PANTHER" id="PTHR33993:SF14">
    <property type="entry name" value="GB|AAF24581.1"/>
    <property type="match status" value="1"/>
</dbReference>
<keyword evidence="3" id="KW-1185">Reference proteome</keyword>
<name>A0ABW9KFJ9_9BACT</name>
<feature type="domain" description="VOC" evidence="1">
    <location>
        <begin position="137"/>
        <end position="257"/>
    </location>
</feature>
<dbReference type="Pfam" id="PF00903">
    <property type="entry name" value="Glyoxalase"/>
    <property type="match status" value="2"/>
</dbReference>
<accession>A0ABW9KFJ9</accession>
<comment type="caution">
    <text evidence="2">The sequence shown here is derived from an EMBL/GenBank/DDBJ whole genome shotgun (WGS) entry which is preliminary data.</text>
</comment>
<reference evidence="2 3" key="1">
    <citation type="submission" date="2024-12" db="EMBL/GenBank/DDBJ databases">
        <authorList>
            <person name="Lee Y."/>
        </authorList>
    </citation>
    <scope>NUCLEOTIDE SEQUENCE [LARGE SCALE GENOMIC DNA]</scope>
    <source>
        <strain evidence="2 3">03SUJ4</strain>
    </source>
</reference>